<reference evidence="2 3" key="1">
    <citation type="submission" date="2016-04" db="EMBL/GenBank/DDBJ databases">
        <title>A degradative enzymes factory behind the ericoid mycorrhizal symbiosis.</title>
        <authorList>
            <consortium name="DOE Joint Genome Institute"/>
            <person name="Martino E."/>
            <person name="Morin E."/>
            <person name="Grelet G."/>
            <person name="Kuo A."/>
            <person name="Kohler A."/>
            <person name="Daghino S."/>
            <person name="Barry K."/>
            <person name="Choi C."/>
            <person name="Cichocki N."/>
            <person name="Clum A."/>
            <person name="Copeland A."/>
            <person name="Hainaut M."/>
            <person name="Haridas S."/>
            <person name="Labutti K."/>
            <person name="Lindquist E."/>
            <person name="Lipzen A."/>
            <person name="Khouja H.-R."/>
            <person name="Murat C."/>
            <person name="Ohm R."/>
            <person name="Olson A."/>
            <person name="Spatafora J."/>
            <person name="Veneault-Fourrey C."/>
            <person name="Henrissat B."/>
            <person name="Grigoriev I."/>
            <person name="Martin F."/>
            <person name="Perotto S."/>
        </authorList>
    </citation>
    <scope>NUCLEOTIDE SEQUENCE [LARGE SCALE GENOMIC DNA]</scope>
    <source>
        <strain evidence="2 3">E</strain>
    </source>
</reference>
<dbReference type="GeneID" id="36596757"/>
<feature type="compositionally biased region" description="Pro residues" evidence="1">
    <location>
        <begin position="64"/>
        <end position="76"/>
    </location>
</feature>
<name>A0A2J6SXW0_9HELO</name>
<gene>
    <name evidence="2" type="ORF">K444DRAFT_74435</name>
</gene>
<dbReference type="Proteomes" id="UP000235371">
    <property type="component" value="Unassembled WGS sequence"/>
</dbReference>
<dbReference type="AlphaFoldDB" id="A0A2J6SXW0"/>
<evidence type="ECO:0000256" key="1">
    <source>
        <dbReference type="SAM" id="MobiDB-lite"/>
    </source>
</evidence>
<proteinExistence type="predicted"/>
<accession>A0A2J6SXW0</accession>
<feature type="region of interest" description="Disordered" evidence="1">
    <location>
        <begin position="43"/>
        <end position="76"/>
    </location>
</feature>
<keyword evidence="3" id="KW-1185">Reference proteome</keyword>
<evidence type="ECO:0000313" key="2">
    <source>
        <dbReference type="EMBL" id="PMD55615.1"/>
    </source>
</evidence>
<sequence length="76" mass="8829">MCQTPHRRSARLWLWDIPHHLHLHEQTRCSSDDVVRTYITSPRTLSQHDRRRDLPSANLVPPAETSPPCLPFLPPS</sequence>
<dbReference type="RefSeq" id="XP_024732519.1">
    <property type="nucleotide sequence ID" value="XM_024888681.1"/>
</dbReference>
<dbReference type="InParanoid" id="A0A2J6SXW0"/>
<dbReference type="EMBL" id="KZ613854">
    <property type="protein sequence ID" value="PMD55615.1"/>
    <property type="molecule type" value="Genomic_DNA"/>
</dbReference>
<evidence type="ECO:0000313" key="3">
    <source>
        <dbReference type="Proteomes" id="UP000235371"/>
    </source>
</evidence>
<protein>
    <submittedName>
        <fullName evidence="2">Uncharacterized protein</fullName>
    </submittedName>
</protein>
<organism evidence="2 3">
    <name type="scientific">Hyaloscypha bicolor E</name>
    <dbReference type="NCBI Taxonomy" id="1095630"/>
    <lineage>
        <taxon>Eukaryota</taxon>
        <taxon>Fungi</taxon>
        <taxon>Dikarya</taxon>
        <taxon>Ascomycota</taxon>
        <taxon>Pezizomycotina</taxon>
        <taxon>Leotiomycetes</taxon>
        <taxon>Helotiales</taxon>
        <taxon>Hyaloscyphaceae</taxon>
        <taxon>Hyaloscypha</taxon>
        <taxon>Hyaloscypha bicolor</taxon>
    </lineage>
</organism>